<keyword evidence="5" id="KW-1185">Reference proteome</keyword>
<dbReference type="InterPro" id="IPR018392">
    <property type="entry name" value="LysM"/>
</dbReference>
<comment type="caution">
    <text evidence="4">The sequence shown here is derived from an EMBL/GenBank/DDBJ whole genome shotgun (WGS) entry which is preliminary data.</text>
</comment>
<dbReference type="SUPFAM" id="SSF54106">
    <property type="entry name" value="LysM domain"/>
    <property type="match status" value="1"/>
</dbReference>
<dbReference type="EMBL" id="JAJAGQ010000014">
    <property type="protein sequence ID" value="KAJ8543467.1"/>
    <property type="molecule type" value="Genomic_DNA"/>
</dbReference>
<dbReference type="Proteomes" id="UP001152561">
    <property type="component" value="Unassembled WGS sequence"/>
</dbReference>
<feature type="domain" description="LysM" evidence="3">
    <location>
        <begin position="44"/>
        <end position="88"/>
    </location>
</feature>
<dbReference type="PROSITE" id="PS51782">
    <property type="entry name" value="LYSM"/>
    <property type="match status" value="1"/>
</dbReference>
<dbReference type="PANTHER" id="PTHR34997:SF1">
    <property type="entry name" value="PEPTIDOGLYCAN-BINDING LYSIN DOMAIN"/>
    <property type="match status" value="1"/>
</dbReference>
<dbReference type="PANTHER" id="PTHR34997">
    <property type="entry name" value="AM15"/>
    <property type="match status" value="1"/>
</dbReference>
<keyword evidence="1" id="KW-0147">Chitin-binding</keyword>
<reference evidence="5" key="1">
    <citation type="journal article" date="2023" name="Proc. Natl. Acad. Sci. U.S.A.">
        <title>Genomic and structural basis for evolution of tropane alkaloid biosynthesis.</title>
        <authorList>
            <person name="Wanga Y.-J."/>
            <person name="Taina T."/>
            <person name="Yua J.-Y."/>
            <person name="Lia J."/>
            <person name="Xua B."/>
            <person name="Chenc J."/>
            <person name="D'Auriad J.C."/>
            <person name="Huanga J.-P."/>
            <person name="Huanga S.-X."/>
        </authorList>
    </citation>
    <scope>NUCLEOTIDE SEQUENCE [LARGE SCALE GENOMIC DNA]</scope>
    <source>
        <strain evidence="5">cv. KIB-2019</strain>
    </source>
</reference>
<evidence type="ECO:0000313" key="4">
    <source>
        <dbReference type="EMBL" id="KAJ8543467.1"/>
    </source>
</evidence>
<dbReference type="AlphaFoldDB" id="A0A9Q1R6V7"/>
<gene>
    <name evidence="4" type="ORF">K7X08_005990</name>
</gene>
<evidence type="ECO:0000256" key="2">
    <source>
        <dbReference type="ARBA" id="ARBA00023026"/>
    </source>
</evidence>
<proteinExistence type="predicted"/>
<protein>
    <recommendedName>
        <fullName evidence="3">LysM domain-containing protein</fullName>
    </recommendedName>
</protein>
<dbReference type="GO" id="GO:0008061">
    <property type="term" value="F:chitin binding"/>
    <property type="evidence" value="ECO:0007669"/>
    <property type="project" value="UniProtKB-KW"/>
</dbReference>
<dbReference type="Pfam" id="PF01476">
    <property type="entry name" value="LysM"/>
    <property type="match status" value="1"/>
</dbReference>
<dbReference type="InterPro" id="IPR052210">
    <property type="entry name" value="LysM1-like"/>
</dbReference>
<organism evidence="4 5">
    <name type="scientific">Anisodus acutangulus</name>
    <dbReference type="NCBI Taxonomy" id="402998"/>
    <lineage>
        <taxon>Eukaryota</taxon>
        <taxon>Viridiplantae</taxon>
        <taxon>Streptophyta</taxon>
        <taxon>Embryophyta</taxon>
        <taxon>Tracheophyta</taxon>
        <taxon>Spermatophyta</taxon>
        <taxon>Magnoliopsida</taxon>
        <taxon>eudicotyledons</taxon>
        <taxon>Gunneridae</taxon>
        <taxon>Pentapetalae</taxon>
        <taxon>asterids</taxon>
        <taxon>lamiids</taxon>
        <taxon>Solanales</taxon>
        <taxon>Solanaceae</taxon>
        <taxon>Solanoideae</taxon>
        <taxon>Hyoscyameae</taxon>
        <taxon>Anisodus</taxon>
    </lineage>
</organism>
<keyword evidence="2" id="KW-0843">Virulence</keyword>
<dbReference type="InterPro" id="IPR036779">
    <property type="entry name" value="LysM_dom_sf"/>
</dbReference>
<dbReference type="Gene3D" id="3.10.350.10">
    <property type="entry name" value="LysM domain"/>
    <property type="match status" value="1"/>
</dbReference>
<sequence>MVKANNYSVNYLILVVSFLIILTSYQGLAEFFKGTNIENPDCHNIYATQAGDTCESLIEFFNLKAEDFTNINPNLNCDKIFVGEWICANGTISS</sequence>
<accession>A0A9Q1R6V7</accession>
<dbReference type="OrthoDB" id="1921017at2759"/>
<evidence type="ECO:0000256" key="1">
    <source>
        <dbReference type="ARBA" id="ARBA00022669"/>
    </source>
</evidence>
<evidence type="ECO:0000259" key="3">
    <source>
        <dbReference type="PROSITE" id="PS51782"/>
    </source>
</evidence>
<name>A0A9Q1R6V7_9SOLA</name>
<evidence type="ECO:0000313" key="5">
    <source>
        <dbReference type="Proteomes" id="UP001152561"/>
    </source>
</evidence>